<dbReference type="Proteomes" id="UP000190285">
    <property type="component" value="Unassembled WGS sequence"/>
</dbReference>
<accession>A0A1T5IQN0</accession>
<protein>
    <submittedName>
        <fullName evidence="2">Uncharacterized protein</fullName>
    </submittedName>
</protein>
<evidence type="ECO:0000313" key="2">
    <source>
        <dbReference type="EMBL" id="SKC41392.1"/>
    </source>
</evidence>
<keyword evidence="1" id="KW-0812">Transmembrane</keyword>
<reference evidence="2 3" key="1">
    <citation type="submission" date="2017-02" db="EMBL/GenBank/DDBJ databases">
        <authorList>
            <person name="Peterson S.W."/>
        </authorList>
    </citation>
    <scope>NUCLEOTIDE SEQUENCE [LARGE SCALE GENOMIC DNA]</scope>
    <source>
        <strain evidence="2 3">M1</strain>
    </source>
</reference>
<gene>
    <name evidence="2" type="ORF">SAMN02194393_00638</name>
</gene>
<sequence>MQFPQFVKFLCLTLAFYIFFIKNILFCGTKTMEYLSNNNRTYFSYKGGNNFDTIKTKGYTSQL</sequence>
<keyword evidence="1" id="KW-1133">Transmembrane helix</keyword>
<evidence type="ECO:0000256" key="1">
    <source>
        <dbReference type="SAM" id="Phobius"/>
    </source>
</evidence>
<dbReference type="STRING" id="36842.SAMN02194393_00638"/>
<feature type="transmembrane region" description="Helical" evidence="1">
    <location>
        <begin position="6"/>
        <end position="25"/>
    </location>
</feature>
<dbReference type="AlphaFoldDB" id="A0A1T5IQN0"/>
<evidence type="ECO:0000313" key="3">
    <source>
        <dbReference type="Proteomes" id="UP000190285"/>
    </source>
</evidence>
<organism evidence="2 3">
    <name type="scientific">Maledivibacter halophilus</name>
    <dbReference type="NCBI Taxonomy" id="36842"/>
    <lineage>
        <taxon>Bacteria</taxon>
        <taxon>Bacillati</taxon>
        <taxon>Bacillota</taxon>
        <taxon>Clostridia</taxon>
        <taxon>Peptostreptococcales</taxon>
        <taxon>Caminicellaceae</taxon>
        <taxon>Maledivibacter</taxon>
    </lineage>
</organism>
<keyword evidence="3" id="KW-1185">Reference proteome</keyword>
<keyword evidence="1" id="KW-0472">Membrane</keyword>
<proteinExistence type="predicted"/>
<dbReference type="EMBL" id="FUZT01000001">
    <property type="protein sequence ID" value="SKC41392.1"/>
    <property type="molecule type" value="Genomic_DNA"/>
</dbReference>
<name>A0A1T5IQN0_9FIRM</name>